<proteinExistence type="predicted"/>
<protein>
    <submittedName>
        <fullName evidence="1">24699_t:CDS:1</fullName>
    </submittedName>
</protein>
<keyword evidence="2" id="KW-1185">Reference proteome</keyword>
<dbReference type="Proteomes" id="UP000789405">
    <property type="component" value="Unassembled WGS sequence"/>
</dbReference>
<evidence type="ECO:0000313" key="2">
    <source>
        <dbReference type="Proteomes" id="UP000789405"/>
    </source>
</evidence>
<dbReference type="EMBL" id="CAJVPY010003935">
    <property type="protein sequence ID" value="CAG8605959.1"/>
    <property type="molecule type" value="Genomic_DNA"/>
</dbReference>
<sequence length="237" mass="28496">MDMIQLSKKDLKFYRQRLIMIIKNICENCGILKEIHYVEFDIPIIELLRNKVNEDTMILFLNVNNLPKGNDVYLFDESKPVRTLGVNTRYTSLGLKINYANVRNLLITCLRIDIEELKKYVNLRQVWVSMCRYVERLFELPVKVIRIHNYTYRASILLEFIPRLCNRKIVVITNTFRRFKYSYQTDKLDDVKKCIDKLSNMPLNSFFIDMSFRFVYVNKNGIVMYNLYNQYFDRDTV</sequence>
<accession>A0A9N9GJ78</accession>
<comment type="caution">
    <text evidence="1">The sequence shown here is derived from an EMBL/GenBank/DDBJ whole genome shotgun (WGS) entry which is preliminary data.</text>
</comment>
<name>A0A9N9GJ78_9GLOM</name>
<gene>
    <name evidence="1" type="ORF">DERYTH_LOCUS7887</name>
</gene>
<reference evidence="1" key="1">
    <citation type="submission" date="2021-06" db="EMBL/GenBank/DDBJ databases">
        <authorList>
            <person name="Kallberg Y."/>
            <person name="Tangrot J."/>
            <person name="Rosling A."/>
        </authorList>
    </citation>
    <scope>NUCLEOTIDE SEQUENCE</scope>
    <source>
        <strain evidence="1">MA453B</strain>
    </source>
</reference>
<dbReference type="AlphaFoldDB" id="A0A9N9GJ78"/>
<evidence type="ECO:0000313" key="1">
    <source>
        <dbReference type="EMBL" id="CAG8605959.1"/>
    </source>
</evidence>
<organism evidence="1 2">
    <name type="scientific">Dentiscutata erythropus</name>
    <dbReference type="NCBI Taxonomy" id="1348616"/>
    <lineage>
        <taxon>Eukaryota</taxon>
        <taxon>Fungi</taxon>
        <taxon>Fungi incertae sedis</taxon>
        <taxon>Mucoromycota</taxon>
        <taxon>Glomeromycotina</taxon>
        <taxon>Glomeromycetes</taxon>
        <taxon>Diversisporales</taxon>
        <taxon>Gigasporaceae</taxon>
        <taxon>Dentiscutata</taxon>
    </lineage>
</organism>